<feature type="disulfide bond" evidence="15">
    <location>
        <begin position="296"/>
        <end position="305"/>
    </location>
</feature>
<feature type="transmembrane region" description="Helical" evidence="18">
    <location>
        <begin position="746"/>
        <end position="767"/>
    </location>
</feature>
<keyword evidence="8" id="KW-0106">Calcium</keyword>
<dbReference type="FunFam" id="2.10.25.10:FF:000064">
    <property type="entry name" value="Delta-like protein"/>
    <property type="match status" value="1"/>
</dbReference>
<dbReference type="SMART" id="SM00051">
    <property type="entry name" value="DSL"/>
    <property type="match status" value="1"/>
</dbReference>
<evidence type="ECO:0000256" key="2">
    <source>
        <dbReference type="ARBA" id="ARBA00022473"/>
    </source>
</evidence>
<keyword evidence="6 17" id="KW-0677">Repeat</keyword>
<keyword evidence="11 17" id="KW-1133">Transmembrane helix</keyword>
<evidence type="ECO:0000259" key="21">
    <source>
        <dbReference type="PROSITE" id="PS51051"/>
    </source>
</evidence>
<reference evidence="22" key="1">
    <citation type="journal article" date="2014" name="Nat. Commun.">
        <title>The rainbow trout genome provides novel insights into evolution after whole-genome duplication in vertebrates.</title>
        <authorList>
            <person name="Berthelot C."/>
            <person name="Brunet F."/>
            <person name="Chalopin D."/>
            <person name="Juanchich A."/>
            <person name="Bernard M."/>
            <person name="Noel B."/>
            <person name="Bento P."/>
            <person name="Da Silva C."/>
            <person name="Labadie K."/>
            <person name="Alberti A."/>
            <person name="Aury J.M."/>
            <person name="Louis A."/>
            <person name="Dehais P."/>
            <person name="Bardou P."/>
            <person name="Montfort J."/>
            <person name="Klopp C."/>
            <person name="Cabau C."/>
            <person name="Gaspin C."/>
            <person name="Thorgaard G.H."/>
            <person name="Boussaha M."/>
            <person name="Quillet E."/>
            <person name="Guyomard R."/>
            <person name="Galiana D."/>
            <person name="Bobe J."/>
            <person name="Volff J.N."/>
            <person name="Genet C."/>
            <person name="Wincker P."/>
            <person name="Jaillon O."/>
            <person name="Roest Crollius H."/>
            <person name="Guiguen Y."/>
        </authorList>
    </citation>
    <scope>NUCLEOTIDE SEQUENCE [LARGE SCALE GENOMIC DNA]</scope>
</reference>
<organism evidence="22 23">
    <name type="scientific">Oncorhynchus mykiss</name>
    <name type="common">Rainbow trout</name>
    <name type="synonym">Salmo gairdneri</name>
    <dbReference type="NCBI Taxonomy" id="8022"/>
    <lineage>
        <taxon>Eukaryota</taxon>
        <taxon>Metazoa</taxon>
        <taxon>Chordata</taxon>
        <taxon>Craniata</taxon>
        <taxon>Vertebrata</taxon>
        <taxon>Euteleostomi</taxon>
        <taxon>Actinopterygii</taxon>
        <taxon>Neopterygii</taxon>
        <taxon>Teleostei</taxon>
        <taxon>Protacanthopterygii</taxon>
        <taxon>Salmoniformes</taxon>
        <taxon>Salmonidae</taxon>
        <taxon>Salmoninae</taxon>
        <taxon>Oncorhynchus</taxon>
    </lineage>
</organism>
<dbReference type="GO" id="GO:0007219">
    <property type="term" value="P:Notch signaling pathway"/>
    <property type="evidence" value="ECO:0007669"/>
    <property type="project" value="UniProtKB-KW"/>
</dbReference>
<feature type="disulfide bond" evidence="15">
    <location>
        <begin position="450"/>
        <end position="459"/>
    </location>
</feature>
<dbReference type="PROSITE" id="PS01187">
    <property type="entry name" value="EGF_CA"/>
    <property type="match status" value="2"/>
</dbReference>
<evidence type="ECO:0000256" key="5">
    <source>
        <dbReference type="ARBA" id="ARBA00022729"/>
    </source>
</evidence>
<keyword evidence="13 15" id="KW-1015">Disulfide bond</keyword>
<dbReference type="STRING" id="8022.A0A060WGQ2"/>
<feature type="domain" description="EGF-like" evidence="20">
    <location>
        <begin position="308"/>
        <end position="344"/>
    </location>
</feature>
<dbReference type="AlphaFoldDB" id="A0A060WGQ2"/>
<dbReference type="PROSITE" id="PS00022">
    <property type="entry name" value="EGF_1"/>
    <property type="match status" value="6"/>
</dbReference>
<evidence type="ECO:0000256" key="6">
    <source>
        <dbReference type="ARBA" id="ARBA00022737"/>
    </source>
</evidence>
<protein>
    <recommendedName>
        <fullName evidence="17">Delta-like protein</fullName>
    </recommendedName>
</protein>
<comment type="subcellular location">
    <subcellularLocation>
        <location evidence="1 17">Membrane</location>
        <topology evidence="1 17">Single-pass type I membrane protein</topology>
    </subcellularLocation>
</comment>
<dbReference type="SMART" id="SM00181">
    <property type="entry name" value="EGF"/>
    <property type="match status" value="8"/>
</dbReference>
<dbReference type="InterPro" id="IPR009030">
    <property type="entry name" value="Growth_fac_rcpt_cys_sf"/>
</dbReference>
<dbReference type="GO" id="GO:0048513">
    <property type="term" value="P:animal organ development"/>
    <property type="evidence" value="ECO:0007669"/>
    <property type="project" value="UniProtKB-ARBA"/>
</dbReference>
<evidence type="ECO:0000256" key="13">
    <source>
        <dbReference type="ARBA" id="ARBA00023157"/>
    </source>
</evidence>
<dbReference type="Gene3D" id="2.60.40.3510">
    <property type="match status" value="1"/>
</dbReference>
<evidence type="ECO:0000313" key="22">
    <source>
        <dbReference type="EMBL" id="CDQ66191.1"/>
    </source>
</evidence>
<dbReference type="PROSITE" id="PS51051">
    <property type="entry name" value="DSL"/>
    <property type="match status" value="1"/>
</dbReference>
<dbReference type="Pfam" id="PF21700">
    <property type="entry name" value="EGF_DL_JAG"/>
    <property type="match status" value="1"/>
</dbReference>
<dbReference type="PaxDb" id="8022-A0A060WGQ2"/>
<feature type="disulfide bond" evidence="15">
    <location>
        <begin position="334"/>
        <end position="343"/>
    </location>
</feature>
<dbReference type="FunFam" id="2.10.25.10:FF:000435">
    <property type="entry name" value="Delta-like protein"/>
    <property type="match status" value="1"/>
</dbReference>
<feature type="disulfide bond" evidence="16">
    <location>
        <begin position="159"/>
        <end position="168"/>
    </location>
</feature>
<evidence type="ECO:0000256" key="1">
    <source>
        <dbReference type="ARBA" id="ARBA00004479"/>
    </source>
</evidence>
<dbReference type="InterPro" id="IPR001881">
    <property type="entry name" value="EGF-like_Ca-bd_dom"/>
</dbReference>
<keyword evidence="3 15" id="KW-0245">EGF-like domain</keyword>
<evidence type="ECO:0000256" key="8">
    <source>
        <dbReference type="ARBA" id="ARBA00022837"/>
    </source>
</evidence>
<dbReference type="PANTHER" id="PTHR24049">
    <property type="entry name" value="CRUMBS FAMILY MEMBER"/>
    <property type="match status" value="1"/>
</dbReference>
<feature type="domain" description="EGF-like" evidence="20">
    <location>
        <begin position="462"/>
        <end position="498"/>
    </location>
</feature>
<evidence type="ECO:0000259" key="20">
    <source>
        <dbReference type="PROSITE" id="PS50026"/>
    </source>
</evidence>
<dbReference type="PROSITE" id="PS01186">
    <property type="entry name" value="EGF_2"/>
    <property type="match status" value="7"/>
</dbReference>
<feature type="transmembrane region" description="Helical" evidence="18">
    <location>
        <begin position="681"/>
        <end position="702"/>
    </location>
</feature>
<dbReference type="GO" id="GO:0005509">
    <property type="term" value="F:calcium ion binding"/>
    <property type="evidence" value="ECO:0007669"/>
    <property type="project" value="InterPro"/>
</dbReference>
<dbReference type="FunFam" id="2.10.25.10:FF:000368">
    <property type="entry name" value="Delta-like 3 (Drosophila), isoform CRA_b"/>
    <property type="match status" value="1"/>
</dbReference>
<dbReference type="Gene3D" id="2.10.25.140">
    <property type="match status" value="1"/>
</dbReference>
<dbReference type="FunFam" id="2.10.25.10:FF:000520">
    <property type="entry name" value="Predicted protein"/>
    <property type="match status" value="1"/>
</dbReference>
<evidence type="ECO:0000256" key="14">
    <source>
        <dbReference type="ARBA" id="ARBA00023180"/>
    </source>
</evidence>
<dbReference type="GO" id="GO:0030154">
    <property type="term" value="P:cell differentiation"/>
    <property type="evidence" value="ECO:0007669"/>
    <property type="project" value="UniProtKB-KW"/>
</dbReference>
<accession>A0A060WGQ2</accession>
<evidence type="ECO:0000256" key="17">
    <source>
        <dbReference type="RuleBase" id="RU280815"/>
    </source>
</evidence>
<keyword evidence="14" id="KW-0325">Glycoprotein</keyword>
<evidence type="ECO:0000256" key="19">
    <source>
        <dbReference type="SAM" id="SignalP"/>
    </source>
</evidence>
<dbReference type="FunFam" id="2.60.40.3510:FF:000004">
    <property type="entry name" value="Delta-like protein"/>
    <property type="match status" value="1"/>
</dbReference>
<dbReference type="InterPro" id="IPR018097">
    <property type="entry name" value="EGF_Ca-bd_CS"/>
</dbReference>
<dbReference type="InterPro" id="IPR001774">
    <property type="entry name" value="DSL"/>
</dbReference>
<evidence type="ECO:0000256" key="18">
    <source>
        <dbReference type="SAM" id="Phobius"/>
    </source>
</evidence>
<feature type="transmembrane region" description="Helical" evidence="18">
    <location>
        <begin position="512"/>
        <end position="538"/>
    </location>
</feature>
<dbReference type="Proteomes" id="UP000193380">
    <property type="component" value="Unassembled WGS sequence"/>
</dbReference>
<keyword evidence="12 17" id="KW-0472">Membrane</keyword>
<feature type="domain" description="DSL" evidence="21">
    <location>
        <begin position="157"/>
        <end position="201"/>
    </location>
</feature>
<feature type="disulfide bond" evidence="16">
    <location>
        <begin position="172"/>
        <end position="184"/>
    </location>
</feature>
<evidence type="ECO:0000256" key="11">
    <source>
        <dbReference type="ARBA" id="ARBA00022989"/>
    </source>
</evidence>
<feature type="signal peptide" evidence="19">
    <location>
        <begin position="1"/>
        <end position="20"/>
    </location>
</feature>
<evidence type="ECO:0000256" key="3">
    <source>
        <dbReference type="ARBA" id="ARBA00022536"/>
    </source>
</evidence>
<evidence type="ECO:0000256" key="12">
    <source>
        <dbReference type="ARBA" id="ARBA00023136"/>
    </source>
</evidence>
<name>A0A060WGQ2_ONCMY</name>
<feature type="disulfide bond" evidence="15">
    <location>
        <begin position="412"/>
        <end position="421"/>
    </location>
</feature>
<dbReference type="Gene3D" id="2.10.25.10">
    <property type="entry name" value="Laminin"/>
    <property type="match status" value="7"/>
</dbReference>
<dbReference type="PROSITE" id="PS00010">
    <property type="entry name" value="ASX_HYDROXYL"/>
    <property type="match status" value="2"/>
</dbReference>
<keyword evidence="4 17" id="KW-0812">Transmembrane</keyword>
<evidence type="ECO:0000256" key="15">
    <source>
        <dbReference type="PROSITE-ProRule" id="PRU00076"/>
    </source>
</evidence>
<dbReference type="GO" id="GO:0007417">
    <property type="term" value="P:central nervous system development"/>
    <property type="evidence" value="ECO:0007669"/>
    <property type="project" value="UniProtKB-ARBA"/>
</dbReference>
<keyword evidence="2 17" id="KW-0217">Developmental protein</keyword>
<dbReference type="Pfam" id="PF07657">
    <property type="entry name" value="MNNL"/>
    <property type="match status" value="1"/>
</dbReference>
<comment type="caution">
    <text evidence="15">Lacks conserved residue(s) required for the propagation of feature annotation.</text>
</comment>
<reference evidence="22" key="2">
    <citation type="submission" date="2014-03" db="EMBL/GenBank/DDBJ databases">
        <authorList>
            <person name="Genoscope - CEA"/>
        </authorList>
    </citation>
    <scope>NUCLEOTIDE SEQUENCE</scope>
</reference>
<gene>
    <name evidence="22" type="ORF">GSONMT00074882001</name>
</gene>
<dbReference type="CDD" id="cd00054">
    <property type="entry name" value="EGF_CA"/>
    <property type="match status" value="6"/>
</dbReference>
<dbReference type="InterPro" id="IPR051022">
    <property type="entry name" value="Notch_Cell-Fate_Det"/>
</dbReference>
<keyword evidence="5 17" id="KW-0732">Signal</keyword>
<dbReference type="Pfam" id="PF00008">
    <property type="entry name" value="EGF"/>
    <property type="match status" value="5"/>
</dbReference>
<dbReference type="InterPro" id="IPR011651">
    <property type="entry name" value="Notch_ligand_N"/>
</dbReference>
<dbReference type="GO" id="GO:0016020">
    <property type="term" value="C:membrane"/>
    <property type="evidence" value="ECO:0007669"/>
    <property type="project" value="UniProtKB-SubCell"/>
</dbReference>
<dbReference type="FunFam" id="2.10.25.140:FF:000001">
    <property type="entry name" value="Delta-like protein"/>
    <property type="match status" value="1"/>
</dbReference>
<feature type="domain" description="EGF-like" evidence="20">
    <location>
        <begin position="346"/>
        <end position="384"/>
    </location>
</feature>
<feature type="disulfide bond" evidence="15">
    <location>
        <begin position="355"/>
        <end position="372"/>
    </location>
</feature>
<feature type="disulfide bond" evidence="16">
    <location>
        <begin position="192"/>
        <end position="201"/>
    </location>
</feature>
<dbReference type="SUPFAM" id="SSF57196">
    <property type="entry name" value="EGF/Laminin"/>
    <property type="match status" value="2"/>
</dbReference>
<sequence>MAHLLFACFLALLSTKLVESSGVFELKVHSFSSTRSVCKRSRDCQIFFRVCLKHSQDVISSEPPCTYGMGLTEIFSADQSSISSSEPIRVPFHFKWPGTFSLIVEAWNAESPDGQSTENQNNLISRLATRRRLDIGEDWSQDVHFEEQSELRYSYHVVCDEHYHGESCSDYCRPRDDPFGHYTCDDAGARMCLSGWKGEYCSESICSSGCNEKHGYCEAPGECKCRLGWQGPLCDQCVRYPGCLHGTCGQPWQCNCKEGWGGLFCNQDLNYCTNHKPCTNDAPCTNTGQGSYTCTCRPGFSGNNCEIETNECDSNPCKNGGSCDDLENDYTCTCPQGFYGKNCEISAMTCADGPCFNGGTCMQQVTTGGYSCRCPAGYMGSNCEKKIDRCSNGPCANGGQCLDLGHSLMCRCRPGFTGPRCKINNDDCAHNPCRNAGTCVDGINDFTCTCTLGFTSKDCSIRADACSVFPCQNGGTCYTHFSGPVCQCPAGFMGSRCEFSLKPTAKPKADGLPAALVVSFALGLVTLTLVVCAAIVVLSQMRHGRKATASSVRNDLETFNNQPIGGSNPPSSLREKETFLIPGGHYKVSNKDKALTSAPADKHGDKAAYKQKMVDYNMAKEEDCHAKNKCDRKKSEGSIIVPPMSFPKGLYHPVFIIQTEQQTEQCVFATEVSSSTHSNGLLLRVYEGSYLAGCHILAFWSLNWTPFTFGNESPMCPIFQSITYILREVNLIKCLIFELCSDLRDLVLILHTDIYFCVCLILSFFFYKHTRKSYMNRLTVVVHCTAFTKKNSQCLSIYNFHLVKHPVLYDIPLT</sequence>
<feature type="domain" description="EGF-like" evidence="20">
    <location>
        <begin position="424"/>
        <end position="460"/>
    </location>
</feature>
<dbReference type="PRINTS" id="PR00010">
    <property type="entry name" value="EGFBLOOD"/>
</dbReference>
<dbReference type="InterPro" id="IPR000152">
    <property type="entry name" value="EGF-type_Asp/Asn_hydroxyl_site"/>
</dbReference>
<evidence type="ECO:0000256" key="16">
    <source>
        <dbReference type="PROSITE-ProRule" id="PRU00377"/>
    </source>
</evidence>
<comment type="function">
    <text evidence="17">Putative Notch ligand involved in the mediation of Notch signaling.</text>
</comment>
<feature type="domain" description="EGF-like" evidence="20">
    <location>
        <begin position="386"/>
        <end position="422"/>
    </location>
</feature>
<evidence type="ECO:0000256" key="9">
    <source>
        <dbReference type="ARBA" id="ARBA00022843"/>
    </source>
</evidence>
<dbReference type="SMART" id="SM00179">
    <property type="entry name" value="EGF_CA"/>
    <property type="match status" value="6"/>
</dbReference>
<evidence type="ECO:0000313" key="23">
    <source>
        <dbReference type="Proteomes" id="UP000193380"/>
    </source>
</evidence>
<dbReference type="EMBL" id="FR904533">
    <property type="protein sequence ID" value="CDQ66191.1"/>
    <property type="molecule type" value="Genomic_DNA"/>
</dbReference>
<dbReference type="InterPro" id="IPR000742">
    <property type="entry name" value="EGF"/>
</dbReference>
<dbReference type="FunFam" id="2.10.25.10:FF:000012">
    <property type="entry name" value="Delta-like protein"/>
    <property type="match status" value="2"/>
</dbReference>
<feature type="disulfide bond" evidence="15">
    <location>
        <begin position="374"/>
        <end position="383"/>
    </location>
</feature>
<dbReference type="SUPFAM" id="SSF57184">
    <property type="entry name" value="Growth factor receptor domain"/>
    <property type="match status" value="1"/>
</dbReference>
<feature type="chain" id="PRO_5001589967" description="Delta-like protein" evidence="19">
    <location>
        <begin position="21"/>
        <end position="814"/>
    </location>
</feature>
<evidence type="ECO:0000256" key="10">
    <source>
        <dbReference type="ARBA" id="ARBA00022976"/>
    </source>
</evidence>
<keyword evidence="10" id="KW-0914">Notch signaling pathway</keyword>
<keyword evidence="9" id="KW-0832">Ubl conjugation</keyword>
<evidence type="ECO:0000256" key="4">
    <source>
        <dbReference type="ARBA" id="ARBA00022692"/>
    </source>
</evidence>
<feature type="domain" description="EGF-like" evidence="20">
    <location>
        <begin position="268"/>
        <end position="306"/>
    </location>
</feature>
<dbReference type="FunFam" id="2.10.25.10:FF:000018">
    <property type="entry name" value="Delta-like 1"/>
    <property type="match status" value="1"/>
</dbReference>
<keyword evidence="7" id="KW-0221">Differentiation</keyword>
<dbReference type="Pfam" id="PF01414">
    <property type="entry name" value="DSL"/>
    <property type="match status" value="1"/>
</dbReference>
<evidence type="ECO:0000256" key="7">
    <source>
        <dbReference type="ARBA" id="ARBA00022782"/>
    </source>
</evidence>
<dbReference type="PROSITE" id="PS50026">
    <property type="entry name" value="EGF_3"/>
    <property type="match status" value="6"/>
</dbReference>
<proteinExistence type="predicted"/>
<feature type="disulfide bond" evidence="15">
    <location>
        <begin position="488"/>
        <end position="497"/>
    </location>
</feature>